<evidence type="ECO:0000313" key="5">
    <source>
        <dbReference type="EMBL" id="TCP53080.1"/>
    </source>
</evidence>
<comment type="caution">
    <text evidence="5">The sequence shown here is derived from an EMBL/GenBank/DDBJ whole genome shotgun (WGS) entry which is preliminary data.</text>
</comment>
<dbReference type="EMBL" id="SLXQ01000005">
    <property type="protein sequence ID" value="TCP53080.1"/>
    <property type="molecule type" value="Genomic_DNA"/>
</dbReference>
<dbReference type="Proteomes" id="UP000294911">
    <property type="component" value="Unassembled WGS sequence"/>
</dbReference>
<reference evidence="5 6" key="1">
    <citation type="submission" date="2019-03" db="EMBL/GenBank/DDBJ databases">
        <title>Genomic Encyclopedia of Type Strains, Phase IV (KMG-IV): sequencing the most valuable type-strain genomes for metagenomic binning, comparative biology and taxonomic classification.</title>
        <authorList>
            <person name="Goeker M."/>
        </authorList>
    </citation>
    <scope>NUCLEOTIDE SEQUENCE [LARGE SCALE GENOMIC DNA]</scope>
    <source>
        <strain evidence="5 6">DSM 45765</strain>
    </source>
</reference>
<evidence type="ECO:0000256" key="2">
    <source>
        <dbReference type="ARBA" id="ARBA00023125"/>
    </source>
</evidence>
<dbReference type="InterPro" id="IPR000524">
    <property type="entry name" value="Tscrpt_reg_HTH_GntR"/>
</dbReference>
<dbReference type="PRINTS" id="PR00035">
    <property type="entry name" value="HTHGNTR"/>
</dbReference>
<keyword evidence="6" id="KW-1185">Reference proteome</keyword>
<dbReference type="GO" id="GO:0003677">
    <property type="term" value="F:DNA binding"/>
    <property type="evidence" value="ECO:0007669"/>
    <property type="project" value="UniProtKB-KW"/>
</dbReference>
<dbReference type="InterPro" id="IPR008920">
    <property type="entry name" value="TF_FadR/GntR_C"/>
</dbReference>
<dbReference type="InterPro" id="IPR036388">
    <property type="entry name" value="WH-like_DNA-bd_sf"/>
</dbReference>
<keyword evidence="3" id="KW-0804">Transcription</keyword>
<dbReference type="AlphaFoldDB" id="A0A4R2QT41"/>
<accession>A0A4R2QT41</accession>
<dbReference type="GO" id="GO:0003700">
    <property type="term" value="F:DNA-binding transcription factor activity"/>
    <property type="evidence" value="ECO:0007669"/>
    <property type="project" value="InterPro"/>
</dbReference>
<dbReference type="OrthoDB" id="7989071at2"/>
<protein>
    <submittedName>
        <fullName evidence="5">GntR family transcriptional regulator</fullName>
    </submittedName>
</protein>
<evidence type="ECO:0000313" key="6">
    <source>
        <dbReference type="Proteomes" id="UP000294911"/>
    </source>
</evidence>
<evidence type="ECO:0000256" key="3">
    <source>
        <dbReference type="ARBA" id="ARBA00023163"/>
    </source>
</evidence>
<dbReference type="RefSeq" id="WP_132877527.1">
    <property type="nucleotide sequence ID" value="NZ_SLXQ01000005.1"/>
</dbReference>
<dbReference type="PANTHER" id="PTHR43537:SF5">
    <property type="entry name" value="UXU OPERON TRANSCRIPTIONAL REGULATOR"/>
    <property type="match status" value="1"/>
</dbReference>
<dbReference type="CDD" id="cd07377">
    <property type="entry name" value="WHTH_GntR"/>
    <property type="match status" value="1"/>
</dbReference>
<dbReference type="PROSITE" id="PS50949">
    <property type="entry name" value="HTH_GNTR"/>
    <property type="match status" value="1"/>
</dbReference>
<organism evidence="5 6">
    <name type="scientific">Tamaricihabitans halophyticus</name>
    <dbReference type="NCBI Taxonomy" id="1262583"/>
    <lineage>
        <taxon>Bacteria</taxon>
        <taxon>Bacillati</taxon>
        <taxon>Actinomycetota</taxon>
        <taxon>Actinomycetes</taxon>
        <taxon>Pseudonocardiales</taxon>
        <taxon>Pseudonocardiaceae</taxon>
        <taxon>Tamaricihabitans</taxon>
    </lineage>
</organism>
<dbReference type="Pfam" id="PF00392">
    <property type="entry name" value="GntR"/>
    <property type="match status" value="1"/>
</dbReference>
<feature type="domain" description="HTH gntR-type" evidence="4">
    <location>
        <begin position="17"/>
        <end position="87"/>
    </location>
</feature>
<dbReference type="PANTHER" id="PTHR43537">
    <property type="entry name" value="TRANSCRIPTIONAL REGULATOR, GNTR FAMILY"/>
    <property type="match status" value="1"/>
</dbReference>
<dbReference type="Gene3D" id="1.10.10.10">
    <property type="entry name" value="Winged helix-like DNA-binding domain superfamily/Winged helix DNA-binding domain"/>
    <property type="match status" value="1"/>
</dbReference>
<keyword evidence="2" id="KW-0238">DNA-binding</keyword>
<dbReference type="SUPFAM" id="SSF46785">
    <property type="entry name" value="Winged helix' DNA-binding domain"/>
    <property type="match status" value="1"/>
</dbReference>
<dbReference type="InterPro" id="IPR036390">
    <property type="entry name" value="WH_DNA-bd_sf"/>
</dbReference>
<gene>
    <name evidence="5" type="ORF">EV191_105143</name>
</gene>
<name>A0A4R2QT41_9PSEU</name>
<evidence type="ECO:0000259" key="4">
    <source>
        <dbReference type="PROSITE" id="PS50949"/>
    </source>
</evidence>
<evidence type="ECO:0000256" key="1">
    <source>
        <dbReference type="ARBA" id="ARBA00023015"/>
    </source>
</evidence>
<dbReference type="SMART" id="SM00895">
    <property type="entry name" value="FCD"/>
    <property type="match status" value="1"/>
</dbReference>
<dbReference type="SUPFAM" id="SSF48008">
    <property type="entry name" value="GntR ligand-binding domain-like"/>
    <property type="match status" value="1"/>
</dbReference>
<dbReference type="InterPro" id="IPR011711">
    <property type="entry name" value="GntR_C"/>
</dbReference>
<dbReference type="Pfam" id="PF07729">
    <property type="entry name" value="FCD"/>
    <property type="match status" value="1"/>
</dbReference>
<dbReference type="Gene3D" id="1.20.120.530">
    <property type="entry name" value="GntR ligand-binding domain-like"/>
    <property type="match status" value="1"/>
</dbReference>
<dbReference type="SMART" id="SM00345">
    <property type="entry name" value="HTH_GNTR"/>
    <property type="match status" value="1"/>
</dbReference>
<sequence length="244" mass="26564">MSESTEERTGLRVHRVQAAYRQVAEQLKAQILSGELGAGTRLPNEAELTRLFGVSRSTVREALRLLASQQLVDTTRGATGGTFVSSPDATTVAEHLGGTLGLLVNTDGITVANLLDARLILEPSAARLAAQRAEPEALRALEATTVSTAKLSPSGGFVVHWDFHTTLVAATDNPLLRLMCQPVNAVLHGRLHRERIPREVWDRIDAEHVEIYRAVAEGDADSAEELTRQHLHSLRPLYEQMGAD</sequence>
<proteinExistence type="predicted"/>
<keyword evidence="1" id="KW-0805">Transcription regulation</keyword>